<feature type="DNA-binding region" description="H-T-H motif" evidence="2">
    <location>
        <begin position="31"/>
        <end position="50"/>
    </location>
</feature>
<sequence>MKTDRRSLRTRQMLMGAMVDLMRSKRYDSITVQEITDQANIGRSTFYAHFTDKDDLLVDGVHRMLAGLTTATAATGRHLLPSLALLHHIGAQADMYQVLARGRGLHLFMTALEDELTTMLTERLTARLAADTTPAVPPPLLAAMIVGMLTTAIRAWVGGGCTEPAEDIDRMFRTAAVAAVRAGLRHTPPDEPPDPPTRQPAQRGGQHRPA</sequence>
<dbReference type="PANTHER" id="PTHR43479:SF7">
    <property type="entry name" value="TETR-FAMILY TRANSCRIPTIONAL REGULATOR"/>
    <property type="match status" value="1"/>
</dbReference>
<dbReference type="Pfam" id="PF00440">
    <property type="entry name" value="TetR_N"/>
    <property type="match status" value="1"/>
</dbReference>
<dbReference type="EMBL" id="CP073721">
    <property type="protein sequence ID" value="UWZ36350.1"/>
    <property type="molecule type" value="Genomic_DNA"/>
</dbReference>
<evidence type="ECO:0000256" key="3">
    <source>
        <dbReference type="SAM" id="MobiDB-lite"/>
    </source>
</evidence>
<dbReference type="RefSeq" id="WP_260725679.1">
    <property type="nucleotide sequence ID" value="NZ_BAAABS010000068.1"/>
</dbReference>
<reference evidence="5" key="1">
    <citation type="submission" date="2021-04" db="EMBL/GenBank/DDBJ databases">
        <title>Biosynthetic gene clusters of Dactylosporangioum roseum.</title>
        <authorList>
            <person name="Hartkoorn R.C."/>
            <person name="Beaudoing E."/>
            <person name="Hot D."/>
            <person name="Moureu S."/>
        </authorList>
    </citation>
    <scope>NUCLEOTIDE SEQUENCE</scope>
    <source>
        <strain evidence="5">NRRL B-16295</strain>
    </source>
</reference>
<dbReference type="SUPFAM" id="SSF48498">
    <property type="entry name" value="Tetracyclin repressor-like, C-terminal domain"/>
    <property type="match status" value="1"/>
</dbReference>
<feature type="domain" description="HTH tetR-type" evidence="4">
    <location>
        <begin position="8"/>
        <end position="68"/>
    </location>
</feature>
<accession>A0ABY5Z2U2</accession>
<evidence type="ECO:0000313" key="6">
    <source>
        <dbReference type="Proteomes" id="UP001058271"/>
    </source>
</evidence>
<protein>
    <submittedName>
        <fullName evidence="5">TetR family transcriptional regulator</fullName>
    </submittedName>
</protein>
<evidence type="ECO:0000313" key="5">
    <source>
        <dbReference type="EMBL" id="UWZ36350.1"/>
    </source>
</evidence>
<dbReference type="SUPFAM" id="SSF46689">
    <property type="entry name" value="Homeodomain-like"/>
    <property type="match status" value="1"/>
</dbReference>
<evidence type="ECO:0000256" key="1">
    <source>
        <dbReference type="ARBA" id="ARBA00023125"/>
    </source>
</evidence>
<keyword evidence="6" id="KW-1185">Reference proteome</keyword>
<dbReference type="Proteomes" id="UP001058271">
    <property type="component" value="Chromosome"/>
</dbReference>
<evidence type="ECO:0000256" key="2">
    <source>
        <dbReference type="PROSITE-ProRule" id="PRU00335"/>
    </source>
</evidence>
<dbReference type="InterPro" id="IPR001647">
    <property type="entry name" value="HTH_TetR"/>
</dbReference>
<organism evidence="5 6">
    <name type="scientific">Dactylosporangium roseum</name>
    <dbReference type="NCBI Taxonomy" id="47989"/>
    <lineage>
        <taxon>Bacteria</taxon>
        <taxon>Bacillati</taxon>
        <taxon>Actinomycetota</taxon>
        <taxon>Actinomycetes</taxon>
        <taxon>Micromonosporales</taxon>
        <taxon>Micromonosporaceae</taxon>
        <taxon>Dactylosporangium</taxon>
    </lineage>
</organism>
<gene>
    <name evidence="5" type="ORF">Drose_35840</name>
</gene>
<dbReference type="PROSITE" id="PS50977">
    <property type="entry name" value="HTH_TETR_2"/>
    <property type="match status" value="1"/>
</dbReference>
<keyword evidence="1 2" id="KW-0238">DNA-binding</keyword>
<dbReference type="InterPro" id="IPR009057">
    <property type="entry name" value="Homeodomain-like_sf"/>
</dbReference>
<dbReference type="Gene3D" id="1.10.357.10">
    <property type="entry name" value="Tetracycline Repressor, domain 2"/>
    <property type="match status" value="1"/>
</dbReference>
<proteinExistence type="predicted"/>
<feature type="region of interest" description="Disordered" evidence="3">
    <location>
        <begin position="183"/>
        <end position="210"/>
    </location>
</feature>
<name>A0ABY5Z2U2_9ACTN</name>
<dbReference type="InterPro" id="IPR050624">
    <property type="entry name" value="HTH-type_Tx_Regulator"/>
</dbReference>
<dbReference type="InterPro" id="IPR036271">
    <property type="entry name" value="Tet_transcr_reg_TetR-rel_C_sf"/>
</dbReference>
<dbReference type="PANTHER" id="PTHR43479">
    <property type="entry name" value="ACREF/ENVCD OPERON REPRESSOR-RELATED"/>
    <property type="match status" value="1"/>
</dbReference>
<evidence type="ECO:0000259" key="4">
    <source>
        <dbReference type="PROSITE" id="PS50977"/>
    </source>
</evidence>